<name>A0A7C4RPC3_9BACT</name>
<gene>
    <name evidence="2" type="ORF">ENS29_04160</name>
</gene>
<dbReference type="EMBL" id="DSUH01000091">
    <property type="protein sequence ID" value="HGU32033.1"/>
    <property type="molecule type" value="Genomic_DNA"/>
</dbReference>
<keyword evidence="2" id="KW-0808">Transferase</keyword>
<dbReference type="PANTHER" id="PTHR47829:SF1">
    <property type="entry name" value="HAD FAMILY PHOSPHATASE"/>
    <property type="match status" value="1"/>
</dbReference>
<comment type="caution">
    <text evidence="2">The sequence shown here is derived from an EMBL/GenBank/DDBJ whole genome shotgun (WGS) entry which is preliminary data.</text>
</comment>
<proteinExistence type="predicted"/>
<dbReference type="Pfam" id="PF01636">
    <property type="entry name" value="APH"/>
    <property type="match status" value="1"/>
</dbReference>
<dbReference type="PANTHER" id="PTHR47829">
    <property type="entry name" value="HYDROLASE, PUTATIVE (AFU_ORTHOLOGUE AFUA_1G12880)-RELATED"/>
    <property type="match status" value="1"/>
</dbReference>
<feature type="domain" description="Aminoglycoside phosphotransferase" evidence="1">
    <location>
        <begin position="40"/>
        <end position="271"/>
    </location>
</feature>
<dbReference type="InterPro" id="IPR011009">
    <property type="entry name" value="Kinase-like_dom_sf"/>
</dbReference>
<dbReference type="InterPro" id="IPR052898">
    <property type="entry name" value="ACAD10-like"/>
</dbReference>
<evidence type="ECO:0000259" key="1">
    <source>
        <dbReference type="Pfam" id="PF01636"/>
    </source>
</evidence>
<sequence length="355" mass="40902">MDDQWIDDAVEVRKGEELDFQKVEAFLRDSIPGLTGEMLLKQYPGGHSNLTYSVRFENRNLVLRRPPFGTKAKSAHDMSREYRVLKALRPVYPYCPNPVVFCDDPVVMGCPFYVMDRIKGVILRRNPPRGWSLSPDQVRTLFEKVIETHHALHAIDYRMIGLENFGKPEGYVRRQVEGWIGRYRAARTPDAPDFESVMAWLSEHQPPDSDRPCVIHNDFKFDNIVLDPADPLRIIGVLDWEMATIGDPLMDLGSSLGYWVEKGDPEEMQAIRTLPTHLEGALTRREVVEHYAALSGRPMAHFEFYYGFGLFRLAVIAQQIYFRFYHGQTQDKRFQTLIIAVTVLEKTAKRLLDLG</sequence>
<reference evidence="2" key="1">
    <citation type="journal article" date="2020" name="mSystems">
        <title>Genome- and Community-Level Interaction Insights into Carbon Utilization and Element Cycling Functions of Hydrothermarchaeota in Hydrothermal Sediment.</title>
        <authorList>
            <person name="Zhou Z."/>
            <person name="Liu Y."/>
            <person name="Xu W."/>
            <person name="Pan J."/>
            <person name="Luo Z.H."/>
            <person name="Li M."/>
        </authorList>
    </citation>
    <scope>NUCLEOTIDE SEQUENCE [LARGE SCALE GENOMIC DNA]</scope>
    <source>
        <strain evidence="2">SpSt-477</strain>
    </source>
</reference>
<dbReference type="InterPro" id="IPR041726">
    <property type="entry name" value="ACAD10_11_N"/>
</dbReference>
<dbReference type="GO" id="GO:0016740">
    <property type="term" value="F:transferase activity"/>
    <property type="evidence" value="ECO:0007669"/>
    <property type="project" value="UniProtKB-KW"/>
</dbReference>
<dbReference type="Gene3D" id="3.30.200.20">
    <property type="entry name" value="Phosphorylase Kinase, domain 1"/>
    <property type="match status" value="1"/>
</dbReference>
<dbReference type="InterPro" id="IPR002575">
    <property type="entry name" value="Aminoglycoside_PTrfase"/>
</dbReference>
<dbReference type="CDD" id="cd05154">
    <property type="entry name" value="ACAD10_11_N-like"/>
    <property type="match status" value="1"/>
</dbReference>
<accession>A0A7C4RPC3</accession>
<dbReference type="Gene3D" id="3.90.1200.10">
    <property type="match status" value="1"/>
</dbReference>
<dbReference type="AlphaFoldDB" id="A0A7C4RPC3"/>
<dbReference type="SUPFAM" id="SSF56112">
    <property type="entry name" value="Protein kinase-like (PK-like)"/>
    <property type="match status" value="1"/>
</dbReference>
<protein>
    <submittedName>
        <fullName evidence="2">Phosphotransferase family protein</fullName>
    </submittedName>
</protein>
<organism evidence="2">
    <name type="scientific">Desulfatirhabdium butyrativorans</name>
    <dbReference type="NCBI Taxonomy" id="340467"/>
    <lineage>
        <taxon>Bacteria</taxon>
        <taxon>Pseudomonadati</taxon>
        <taxon>Thermodesulfobacteriota</taxon>
        <taxon>Desulfobacteria</taxon>
        <taxon>Desulfobacterales</taxon>
        <taxon>Desulfatirhabdiaceae</taxon>
        <taxon>Desulfatirhabdium</taxon>
    </lineage>
</organism>
<evidence type="ECO:0000313" key="2">
    <source>
        <dbReference type="EMBL" id="HGU32033.1"/>
    </source>
</evidence>